<dbReference type="InterPro" id="IPR000792">
    <property type="entry name" value="Tscrpt_reg_LuxR_C"/>
</dbReference>
<dbReference type="STRING" id="305507.SAMN04489724_0384"/>
<dbReference type="GO" id="GO:0003677">
    <property type="term" value="F:DNA binding"/>
    <property type="evidence" value="ECO:0007669"/>
    <property type="project" value="InterPro"/>
</dbReference>
<proteinExistence type="predicted"/>
<feature type="chain" id="PRO_5011722961" evidence="2">
    <location>
        <begin position="21"/>
        <end position="566"/>
    </location>
</feature>
<dbReference type="SMART" id="SM00028">
    <property type="entry name" value="TPR"/>
    <property type="match status" value="3"/>
</dbReference>
<dbReference type="Proteomes" id="UP000199673">
    <property type="component" value="Unassembled WGS sequence"/>
</dbReference>
<accession>A0A1I7EAG9</accession>
<evidence type="ECO:0000259" key="3">
    <source>
        <dbReference type="SMART" id="SM00421"/>
    </source>
</evidence>
<keyword evidence="1" id="KW-0812">Transmembrane</keyword>
<dbReference type="InterPro" id="IPR016032">
    <property type="entry name" value="Sig_transdc_resp-reg_C-effctor"/>
</dbReference>
<protein>
    <submittedName>
        <fullName evidence="4">Regulatory protein, luxR family</fullName>
    </submittedName>
</protein>
<evidence type="ECO:0000256" key="2">
    <source>
        <dbReference type="SAM" id="SignalP"/>
    </source>
</evidence>
<dbReference type="Gene3D" id="1.25.40.10">
    <property type="entry name" value="Tetratricopeptide repeat domain"/>
    <property type="match status" value="2"/>
</dbReference>
<dbReference type="InterPro" id="IPR019734">
    <property type="entry name" value="TPR_rpt"/>
</dbReference>
<dbReference type="Gene3D" id="1.10.10.10">
    <property type="entry name" value="Winged helix-like DNA-binding domain superfamily/Winged helix DNA-binding domain"/>
    <property type="match status" value="1"/>
</dbReference>
<evidence type="ECO:0000313" key="4">
    <source>
        <dbReference type="EMBL" id="SFU20909.1"/>
    </source>
</evidence>
<sequence>MKYFFIFLLTLLFYSHLAFAQYSQLLHKPHWEQTEALSELYDNIIEFKIDRPIFEDTLAGMRDLASMGNDPVLAMEADFLELSYEVLVEYKELDGMITFQKEQEQQGNIYFACRAAEAISKSYWYSKKYEKALSWHLHLDELMKQVSIEEFPEKAIFLTGIGSDYRYFGDYRKSITYFKQVADFKVKDVYINAWRHAINNMAFTYRQLGQLDSSDYYFDRLLKHAEETSEQWYGIASGNVGYNHFLKGEFEKALPLLLRDVRLAEKYNDRGLAAQSSIPVADIYTVNGKLDSALFFIEKAYGYIRSNGDTDRLRNLYPVLSKWEAAKGNMIDSNKYLDSALVATKKYNEKFSAVQLMRANQLVMNTQKEKAIQKLNEEALRNKIIRNAIIGGLLLTLVAALIIYQVQIQKNRIRQKLKDQELEKTQSDLESAQKLVTNYTQKIQENSNMIHSMERQTLQLEQNQVLQELRERTVLTDEDWDSFQKEFRKIFPKLISSLLHHNPKLSPSELRYLLLLKLDMQNQEIANAMGISPSSLRVTWHRLRKKLDLDKNVQPRELFEMRFSEA</sequence>
<evidence type="ECO:0000256" key="1">
    <source>
        <dbReference type="SAM" id="Phobius"/>
    </source>
</evidence>
<dbReference type="SUPFAM" id="SSF46894">
    <property type="entry name" value="C-terminal effector domain of the bipartite response regulators"/>
    <property type="match status" value="1"/>
</dbReference>
<dbReference type="InterPro" id="IPR011990">
    <property type="entry name" value="TPR-like_helical_dom_sf"/>
</dbReference>
<dbReference type="EMBL" id="FPBF01000016">
    <property type="protein sequence ID" value="SFU20909.1"/>
    <property type="molecule type" value="Genomic_DNA"/>
</dbReference>
<keyword evidence="2" id="KW-0732">Signal</keyword>
<name>A0A1I7EAG9_9BACT</name>
<feature type="transmembrane region" description="Helical" evidence="1">
    <location>
        <begin position="384"/>
        <end position="406"/>
    </location>
</feature>
<dbReference type="InterPro" id="IPR036388">
    <property type="entry name" value="WH-like_DNA-bd_sf"/>
</dbReference>
<keyword evidence="1" id="KW-0472">Membrane</keyword>
<gene>
    <name evidence="4" type="ORF">SAMN04489724_0384</name>
</gene>
<reference evidence="5" key="1">
    <citation type="submission" date="2016-10" db="EMBL/GenBank/DDBJ databases">
        <authorList>
            <person name="Varghese N."/>
            <person name="Submissions S."/>
        </authorList>
    </citation>
    <scope>NUCLEOTIDE SEQUENCE [LARGE SCALE GENOMIC DNA]</scope>
    <source>
        <strain evidence="5">DSM 23445</strain>
    </source>
</reference>
<organism evidence="4 5">
    <name type="scientific">Algoriphagus locisalis</name>
    <dbReference type="NCBI Taxonomy" id="305507"/>
    <lineage>
        <taxon>Bacteria</taxon>
        <taxon>Pseudomonadati</taxon>
        <taxon>Bacteroidota</taxon>
        <taxon>Cytophagia</taxon>
        <taxon>Cytophagales</taxon>
        <taxon>Cyclobacteriaceae</taxon>
        <taxon>Algoriphagus</taxon>
    </lineage>
</organism>
<dbReference type="AlphaFoldDB" id="A0A1I7EAG9"/>
<dbReference type="RefSeq" id="WP_091698650.1">
    <property type="nucleotide sequence ID" value="NZ_FPBF01000016.1"/>
</dbReference>
<feature type="signal peptide" evidence="2">
    <location>
        <begin position="1"/>
        <end position="20"/>
    </location>
</feature>
<keyword evidence="1" id="KW-1133">Transmembrane helix</keyword>
<dbReference type="SMART" id="SM00421">
    <property type="entry name" value="HTH_LUXR"/>
    <property type="match status" value="1"/>
</dbReference>
<evidence type="ECO:0000313" key="5">
    <source>
        <dbReference type="Proteomes" id="UP000199673"/>
    </source>
</evidence>
<dbReference type="GO" id="GO:0006355">
    <property type="term" value="P:regulation of DNA-templated transcription"/>
    <property type="evidence" value="ECO:0007669"/>
    <property type="project" value="InterPro"/>
</dbReference>
<dbReference type="SUPFAM" id="SSF48452">
    <property type="entry name" value="TPR-like"/>
    <property type="match status" value="2"/>
</dbReference>
<feature type="domain" description="HTH luxR-type" evidence="3">
    <location>
        <begin position="502"/>
        <end position="559"/>
    </location>
</feature>
<keyword evidence="5" id="KW-1185">Reference proteome</keyword>